<name>A0AB33CMF1_XANCI</name>
<evidence type="ECO:0000256" key="2">
    <source>
        <dbReference type="ARBA" id="ARBA00022603"/>
    </source>
</evidence>
<dbReference type="InterPro" id="IPR050953">
    <property type="entry name" value="N4_N6_ade-DNA_methylase"/>
</dbReference>
<proteinExistence type="inferred from homology"/>
<dbReference type="EMBL" id="CP022263">
    <property type="protein sequence ID" value="ASK93788.1"/>
    <property type="molecule type" value="Genomic_DNA"/>
</dbReference>
<evidence type="ECO:0000259" key="4">
    <source>
        <dbReference type="Pfam" id="PF02384"/>
    </source>
</evidence>
<keyword evidence="2" id="KW-0489">Methyltransferase</keyword>
<dbReference type="Gene3D" id="3.40.50.150">
    <property type="entry name" value="Vaccinia Virus protein VP39"/>
    <property type="match status" value="1"/>
</dbReference>
<comment type="similarity">
    <text evidence="1">Belongs to the N(4)/N(6)-methyltransferase family.</text>
</comment>
<dbReference type="AlphaFoldDB" id="A0AB33CMF1"/>
<dbReference type="GO" id="GO:0008170">
    <property type="term" value="F:N-methyltransferase activity"/>
    <property type="evidence" value="ECO:0007669"/>
    <property type="project" value="InterPro"/>
</dbReference>
<evidence type="ECO:0000256" key="3">
    <source>
        <dbReference type="ARBA" id="ARBA00022679"/>
    </source>
</evidence>
<protein>
    <recommendedName>
        <fullName evidence="4">DNA methylase adenine-specific domain-containing protein</fullName>
    </recommendedName>
</protein>
<evidence type="ECO:0000313" key="5">
    <source>
        <dbReference type="EMBL" id="ASK93788.1"/>
    </source>
</evidence>
<keyword evidence="3" id="KW-0808">Transferase</keyword>
<dbReference type="InterPro" id="IPR003356">
    <property type="entry name" value="DNA_methylase_A-5"/>
</dbReference>
<evidence type="ECO:0000256" key="1">
    <source>
        <dbReference type="ARBA" id="ARBA00006594"/>
    </source>
</evidence>
<dbReference type="REBASE" id="211831">
    <property type="entry name" value="Xci7111ORF21855P"/>
</dbReference>
<dbReference type="InterPro" id="IPR029063">
    <property type="entry name" value="SAM-dependent_MTases_sf"/>
</dbReference>
<accession>A0AB33CMF1</accession>
<reference evidence="5 6" key="1">
    <citation type="submission" date="2017-06" db="EMBL/GenBank/DDBJ databases">
        <title>First complete genome sequences of Xanthomonas citri pv. vignicola strains CFBP 7111, CFBP 7112 and CFBP 7113 using long-read technology.</title>
        <authorList>
            <person name="Ruh M."/>
            <person name="Briand M."/>
            <person name="Bonneau S."/>
            <person name="Jacques M.A."/>
            <person name="Chen N.W.G."/>
        </authorList>
    </citation>
    <scope>NUCLEOTIDE SEQUENCE [LARGE SCALE GENOMIC DNA]</scope>
    <source>
        <strain evidence="5 6">CFBP7111</strain>
    </source>
</reference>
<dbReference type="GO" id="GO:0032259">
    <property type="term" value="P:methylation"/>
    <property type="evidence" value="ECO:0007669"/>
    <property type="project" value="UniProtKB-KW"/>
</dbReference>
<organism evidence="5 6">
    <name type="scientific">Xanthomonas citri pv. vignicola</name>
    <dbReference type="NCBI Taxonomy" id="473426"/>
    <lineage>
        <taxon>Bacteria</taxon>
        <taxon>Pseudomonadati</taxon>
        <taxon>Pseudomonadota</taxon>
        <taxon>Gammaproteobacteria</taxon>
        <taxon>Lysobacterales</taxon>
        <taxon>Lysobacteraceae</taxon>
        <taxon>Xanthomonas</taxon>
    </lineage>
</organism>
<dbReference type="PRINTS" id="PR00507">
    <property type="entry name" value="N12N6MTFRASE"/>
</dbReference>
<dbReference type="SUPFAM" id="SSF53335">
    <property type="entry name" value="S-adenosyl-L-methionine-dependent methyltransferases"/>
    <property type="match status" value="1"/>
</dbReference>
<dbReference type="PANTHER" id="PTHR33841">
    <property type="entry name" value="DNA METHYLTRANSFERASE YEEA-RELATED"/>
    <property type="match status" value="1"/>
</dbReference>
<feature type="domain" description="DNA methylase adenine-specific" evidence="4">
    <location>
        <begin position="350"/>
        <end position="412"/>
    </location>
</feature>
<evidence type="ECO:0000313" key="6">
    <source>
        <dbReference type="Proteomes" id="UP000198357"/>
    </source>
</evidence>
<dbReference type="Proteomes" id="UP000198357">
    <property type="component" value="Chromosome"/>
</dbReference>
<dbReference type="Pfam" id="PF02384">
    <property type="entry name" value="N6_Mtase"/>
    <property type="match status" value="1"/>
</dbReference>
<sequence length="1054" mass="116458">MERECLIDHACRDLVSAVSIASARAKNETQLRHEIEIALQAACLSLGIPWTPFQLERALKRKGASTKFIDVAHGGVLIEYEPPRCFAGASNAKARYARMQVEEYSCLISAEEGRTLDDYLLVAWDGESITFGRHSADKGAFGWEEVVSFDLQSAQRLMLAMQSSSKPLVHPKLLQALIGPDSTSGTQLIPLLYERICAGQKDESSKTRMLFAEWGRLFAQVVGFQPDGMKKLLRRQKLSHGHAYEANPSAYLYALNTYVAIVAKVVVASALPRSAQDILDSSVPVKTRLAAVENGSLYEGSGILNMLDGDFFSWYLDDIGWATLEESLGSMIGKLAGIDFEVAKKDAAATRDLFKGIYEEFIPREIRHALGEFYTPDWLAELTLGMTEWTEDDSMTDPACGSGTFLLEALRRRLLTARYSTARELLRGINGVDLNPLAVLTAKAPLAVFVAPYLNSGDAIRLPVYLADSINPAKPDDGLFPAFRYSLSTELGLVNFSVPLILIKSEAFFPIFRRIRDLIDQDRSVEWIMNDVEKVLARHQLEKSLSQSLLETVQSLVSLHEQGWNGIWCSIVADRFAAGAVEPSAYVCGNPPWIKWSNLPREYTGRIQPMCKELGVFSDDKWVGGIEGDVSTVVAFQAIRTYLAAGGQMCLLLPGSIFETPSSAGFRRMCVGPEKISCAIEKINDFDEIAPFDGVNNRPRAVLVRKGAETLFPVPYRRWTVGVGSSSKARSAGTAAEFKGIAHPEELCALPVPGEGERPWIVGMPSEIEAISAVFGVANPRYKARKGVTADRNGIFWVRESSVPRDGLIAITNEAAIGKTKGIPRITAPVESQHLFPLLRGRGVSKFRATPDHELRYFVPQRSMHGDPNLHEHSPYSYAFLRNFKDELASRSSLKRFQKGQQYYSLWTVGEYTFSPYKVLWREIGGGGFEAAYVGSAEVAGRESVVVPDHKLYFIPIETEEEAAFVTGFLNSRAVARAVASYGAALSFGVSVSTYIHIPTYDPTNKHMKRVAELAVRATRQTEAISDETIDEIDVAVLKLTKANELSSSRHKKE</sequence>
<dbReference type="GO" id="GO:0003677">
    <property type="term" value="F:DNA binding"/>
    <property type="evidence" value="ECO:0007669"/>
    <property type="project" value="InterPro"/>
</dbReference>
<gene>
    <name evidence="5" type="ORF">XcvCFBP7111P_21855</name>
</gene>
<dbReference type="PANTHER" id="PTHR33841:SF4">
    <property type="entry name" value="RESTRICTION MODIFICATION SYSTEM DNA SPECIFICITY DOMAIN"/>
    <property type="match status" value="1"/>
</dbReference>